<accession>A0A6M9PWR0</accession>
<evidence type="ECO:0000313" key="3">
    <source>
        <dbReference type="Proteomes" id="UP000503312"/>
    </source>
</evidence>
<dbReference type="InterPro" id="IPR010839">
    <property type="entry name" value="AtuA_N"/>
</dbReference>
<evidence type="ECO:0000313" key="2">
    <source>
        <dbReference type="EMBL" id="QKM65169.1"/>
    </source>
</evidence>
<dbReference type="RefSeq" id="WP_173956757.1">
    <property type="nucleotide sequence ID" value="NZ_CP028942.1"/>
</dbReference>
<feature type="domain" description="Acyclic terpene utilisation N-terminal" evidence="1">
    <location>
        <begin position="7"/>
        <end position="449"/>
    </location>
</feature>
<dbReference type="AlphaFoldDB" id="A0A6M9PWR0"/>
<proteinExistence type="predicted"/>
<dbReference type="Proteomes" id="UP000503312">
    <property type="component" value="Chromosome"/>
</dbReference>
<evidence type="ECO:0000259" key="1">
    <source>
        <dbReference type="Pfam" id="PF07287"/>
    </source>
</evidence>
<dbReference type="PANTHER" id="PTHR47472">
    <property type="entry name" value="PROPIONYL-COA CARBOXYLASE"/>
    <property type="match status" value="1"/>
</dbReference>
<dbReference type="KEGG" id="ptrp:DCO17_07915"/>
<dbReference type="Pfam" id="PF07287">
    <property type="entry name" value="AtuA"/>
    <property type="match status" value="1"/>
</dbReference>
<name>A0A6M9PWR0_9BURK</name>
<dbReference type="EMBL" id="CP028942">
    <property type="protein sequence ID" value="QKM65169.1"/>
    <property type="molecule type" value="Genomic_DNA"/>
</dbReference>
<sequence length="458" mass="49082">MVSDIYRVACAAGFSGDRLGVAKPLVNALIKHGEPACLIFESLAERTLALAQLERRQNDQLGYEPLLEEMLEPILSDCVQAGIPIVGNFGAANPFAAAAVIARLAKEKNLPELKIAVVVGDDISESSYRKMIEAHLAKSDQELLGHSQLVSANVYLGAKEISDALTAGAQVVVTGRVADPALTVGPLMAHFKKSWEDWDFLASATMAGHLLECGAQVTGGYFADPGYKDVPNLSNVGFPIVEFDAQGNICVTKPEGTGGVVNRLTVTEQLLYELHDPASYLTPDVVADITQAAICDLGNNRVELKGVIGHPKPDSLKANICIDGGWLAEAEISYAGHHALERAKLAAQIIRDRIGKDLMLRIDFIGSSSVFMGDSGEGPAMNPSKSFEDIRLRVAAAHQDRQLAMRVCREVTALYTCGPAGGGGVRTSLKPRLNTLVALIPRAEIKSSYVFYKEECSK</sequence>
<protein>
    <recommendedName>
        <fullName evidence="1">Acyclic terpene utilisation N-terminal domain-containing protein</fullName>
    </recommendedName>
</protein>
<gene>
    <name evidence="2" type="ORF">DCO17_07915</name>
</gene>
<reference evidence="2 3" key="1">
    <citation type="submission" date="2018-04" db="EMBL/GenBank/DDBJ databases">
        <title>Polynucleobacter sp. UH21B genome.</title>
        <authorList>
            <person name="Hahn M.W."/>
        </authorList>
    </citation>
    <scope>NUCLEOTIDE SEQUENCE [LARGE SCALE GENOMIC DNA]</scope>
    <source>
        <strain evidence="2 3">MWH-UH21B</strain>
    </source>
</reference>
<keyword evidence="3" id="KW-1185">Reference proteome</keyword>
<dbReference type="PANTHER" id="PTHR47472:SF1">
    <property type="entry name" value="DUF1446-DOMAIN-CONTAINING PROTEIN"/>
    <property type="match status" value="1"/>
</dbReference>
<organism evidence="2 3">
    <name type="scientific">Polynucleobacter tropicus</name>
    <dbReference type="NCBI Taxonomy" id="1743174"/>
    <lineage>
        <taxon>Bacteria</taxon>
        <taxon>Pseudomonadati</taxon>
        <taxon>Pseudomonadota</taxon>
        <taxon>Betaproteobacteria</taxon>
        <taxon>Burkholderiales</taxon>
        <taxon>Burkholderiaceae</taxon>
        <taxon>Polynucleobacter</taxon>
    </lineage>
</organism>